<dbReference type="EMBL" id="QLOE01000001">
    <property type="protein sequence ID" value="RAO79716.1"/>
    <property type="molecule type" value="Genomic_DNA"/>
</dbReference>
<keyword evidence="2" id="KW-1185">Reference proteome</keyword>
<reference evidence="1 2" key="1">
    <citation type="submission" date="2018-06" db="EMBL/GenBank/DDBJ databases">
        <title>Draft genome sequence of hyperthermophilic methanogen Methanothermobacter tenebrarum sp. MCM-B 1447.</title>
        <authorList>
            <person name="Pore S.D."/>
            <person name="Dagar S."/>
            <person name="Dhakephalkar P.K."/>
        </authorList>
    </citation>
    <scope>NUCLEOTIDE SEQUENCE [LARGE SCALE GENOMIC DNA]</scope>
    <source>
        <strain evidence="1 2">MCM B 1447</strain>
    </source>
</reference>
<dbReference type="RefSeq" id="WP_112093027.1">
    <property type="nucleotide sequence ID" value="NZ_QLOE01000001.1"/>
</dbReference>
<proteinExistence type="predicted"/>
<comment type="caution">
    <text evidence="1">The sequence shown here is derived from an EMBL/GenBank/DDBJ whole genome shotgun (WGS) entry which is preliminary data.</text>
</comment>
<accession>A0A328PJ30</accession>
<dbReference type="AlphaFoldDB" id="A0A328PJ30"/>
<name>A0A328PJ30_9EURY</name>
<sequence>MNLSISERAAAAVENVDEKILRKVKEGWEKALDQVLKDFDFKREIYLEYNPLIWHVAKYPIGIRVYRSIAGIITIIEFSTPNRMIPFDIFHSFESKRAVIAHEIAHIIDDKKWYSMDYERIAYEAQNYISREQRAELLAFFYEPLGIIHSNISLIKVASYISRTELKDQYMSGYGILEALGRIGMNRTINVPLFFKKMSEYHEDDLSGLLRSHITHPYSFAGLITSPMDEPTGILKISDLIKCREKLINYLKGRLNFQKLDKELKRIGYTTRTEKEKLQENLEKILIPRILNASSSKQMKKAKKYIIGLKFSRLKNDMLETLKLCEKFLKR</sequence>
<organism evidence="1 2">
    <name type="scientific">Methanothermobacter tenebrarum</name>
    <dbReference type="NCBI Taxonomy" id="680118"/>
    <lineage>
        <taxon>Archaea</taxon>
        <taxon>Methanobacteriati</taxon>
        <taxon>Methanobacteriota</taxon>
        <taxon>Methanomada group</taxon>
        <taxon>Methanobacteria</taxon>
        <taxon>Methanobacteriales</taxon>
        <taxon>Methanobacteriaceae</taxon>
        <taxon>Methanothermobacter</taxon>
    </lineage>
</organism>
<evidence type="ECO:0000313" key="1">
    <source>
        <dbReference type="EMBL" id="RAO79716.1"/>
    </source>
</evidence>
<protein>
    <submittedName>
        <fullName evidence="1">Uncharacterized protein</fullName>
    </submittedName>
</protein>
<evidence type="ECO:0000313" key="2">
    <source>
        <dbReference type="Proteomes" id="UP000249782"/>
    </source>
</evidence>
<dbReference type="Proteomes" id="UP000249782">
    <property type="component" value="Unassembled WGS sequence"/>
</dbReference>
<gene>
    <name evidence="1" type="ORF">DPC56_00010</name>
</gene>